<evidence type="ECO:0000259" key="1">
    <source>
        <dbReference type="PROSITE" id="PS50011"/>
    </source>
</evidence>
<evidence type="ECO:0000313" key="2">
    <source>
        <dbReference type="EMBL" id="KAJ4388152.1"/>
    </source>
</evidence>
<dbReference type="InterPro" id="IPR011009">
    <property type="entry name" value="Kinase-like_dom_sf"/>
</dbReference>
<reference evidence="2" key="1">
    <citation type="submission" date="2022-10" db="EMBL/GenBank/DDBJ databases">
        <title>Tapping the CABI collections for fungal endophytes: first genome assemblies for Collariella, Neodidymelliopsis, Ascochyta clinopodiicola, Didymella pomorum, Didymosphaeria variabile, Neocosmospora piperis and Neocucurbitaria cava.</title>
        <authorList>
            <person name="Hill R."/>
        </authorList>
    </citation>
    <scope>NUCLEOTIDE SEQUENCE</scope>
    <source>
        <strain evidence="2">IMI 355082</strain>
    </source>
</reference>
<accession>A0A9W8YQV6</accession>
<dbReference type="SUPFAM" id="SSF56112">
    <property type="entry name" value="Protein kinase-like (PK-like)"/>
    <property type="match status" value="1"/>
</dbReference>
<dbReference type="PROSITE" id="PS50011">
    <property type="entry name" value="PROTEIN_KINASE_DOM"/>
    <property type="match status" value="1"/>
</dbReference>
<dbReference type="SMART" id="SM00220">
    <property type="entry name" value="S_TKc"/>
    <property type="match status" value="1"/>
</dbReference>
<dbReference type="AlphaFoldDB" id="A0A9W8YQV6"/>
<dbReference type="Gene3D" id="1.10.510.10">
    <property type="entry name" value="Transferase(Phosphotransferase) domain 1"/>
    <property type="match status" value="1"/>
</dbReference>
<dbReference type="Pfam" id="PF00069">
    <property type="entry name" value="Pkinase"/>
    <property type="match status" value="1"/>
</dbReference>
<gene>
    <name evidence="2" type="ORF">N0V93_008758</name>
</gene>
<comment type="caution">
    <text evidence="2">The sequence shown here is derived from an EMBL/GenBank/DDBJ whole genome shotgun (WGS) entry which is preliminary data.</text>
</comment>
<dbReference type="Pfam" id="PF07714">
    <property type="entry name" value="PK_Tyr_Ser-Thr"/>
    <property type="match status" value="1"/>
</dbReference>
<feature type="domain" description="Protein kinase" evidence="1">
    <location>
        <begin position="205"/>
        <end position="584"/>
    </location>
</feature>
<dbReference type="PROSITE" id="PS00108">
    <property type="entry name" value="PROTEIN_KINASE_ST"/>
    <property type="match status" value="1"/>
</dbReference>
<proteinExistence type="predicted"/>
<dbReference type="CDD" id="cd00180">
    <property type="entry name" value="PKc"/>
    <property type="match status" value="1"/>
</dbReference>
<dbReference type="PANTHER" id="PTHR24359:SF37">
    <property type="entry name" value="PROTEIN KINASE DOMAIN-CONTAINING PROTEIN"/>
    <property type="match status" value="1"/>
</dbReference>
<evidence type="ECO:0000313" key="3">
    <source>
        <dbReference type="Proteomes" id="UP001140453"/>
    </source>
</evidence>
<dbReference type="EMBL" id="JAPEVB010000005">
    <property type="protein sequence ID" value="KAJ4388152.1"/>
    <property type="molecule type" value="Genomic_DNA"/>
</dbReference>
<name>A0A9W8YQV6_9PEZI</name>
<sequence>MESGTPNANDNVALINLTGLQVYSGGEVRDAVIQTLMRESLPDTNDSSRRFVPRAALLEIFDAPKVKQIIRSLLPGIDSPTVDELVRYICPGQIQCSQCGHEHCTRGRVILATLIWIARQDLIPVLLDLLPWTCDNHLPFEATGQTHTATTRRRNFLQNLSPVEHELFDQVQLQLSAPFLMCLGPQDGTEVPLIRGAVTLPWTQFTTIQEPKPGNPCEVGKVYIHPAHHALSDAQQDHQDVNLFALKIFQDNAKRNTERVFRNELLVNRKTPQHDRITPLLTAFQHHQRCYLVFPWAHGGNLKDFWQRHTSVQHHMQYSAKWVISECLGLVDGLATLHGFAESGVIGHGPPTTTTTTTTSSTALLHADIKPTNILCFQIDGQETYFLKFADFGISKEIDPGSPLKAKDLRQTKTYRAPEQDVEQVVSLKSDVWCLGCLFLEFITWNLVGWEGIDSFSKKRHNELDDPEATHALGQTYEDLFFKKEVKKNYWVGRFGLQVDTAVNALPMDEETRHLARRVYSLRLKKNVRVGCRIKDTVATHIEFLRNHEGCTQKLREFLSLVQDRMLVVDVEKRADAKEIRQLMEGGSLG</sequence>
<dbReference type="GO" id="GO:0005524">
    <property type="term" value="F:ATP binding"/>
    <property type="evidence" value="ECO:0007669"/>
    <property type="project" value="InterPro"/>
</dbReference>
<dbReference type="Proteomes" id="UP001140453">
    <property type="component" value="Unassembled WGS sequence"/>
</dbReference>
<organism evidence="2 3">
    <name type="scientific">Gnomoniopsis smithogilvyi</name>
    <dbReference type="NCBI Taxonomy" id="1191159"/>
    <lineage>
        <taxon>Eukaryota</taxon>
        <taxon>Fungi</taxon>
        <taxon>Dikarya</taxon>
        <taxon>Ascomycota</taxon>
        <taxon>Pezizomycotina</taxon>
        <taxon>Sordariomycetes</taxon>
        <taxon>Sordariomycetidae</taxon>
        <taxon>Diaporthales</taxon>
        <taxon>Gnomoniaceae</taxon>
        <taxon>Gnomoniopsis</taxon>
    </lineage>
</organism>
<protein>
    <recommendedName>
        <fullName evidence="1">Protein kinase domain-containing protein</fullName>
    </recommendedName>
</protein>
<dbReference type="InterPro" id="IPR000719">
    <property type="entry name" value="Prot_kinase_dom"/>
</dbReference>
<dbReference type="PANTHER" id="PTHR24359">
    <property type="entry name" value="SERINE/THREONINE-PROTEIN KINASE SBK1"/>
    <property type="match status" value="1"/>
</dbReference>
<keyword evidence="3" id="KW-1185">Reference proteome</keyword>
<dbReference type="OrthoDB" id="4062651at2759"/>
<dbReference type="GO" id="GO:0004674">
    <property type="term" value="F:protein serine/threonine kinase activity"/>
    <property type="evidence" value="ECO:0007669"/>
    <property type="project" value="TreeGrafter"/>
</dbReference>
<dbReference type="InterPro" id="IPR008271">
    <property type="entry name" value="Ser/Thr_kinase_AS"/>
</dbReference>
<dbReference type="InterPro" id="IPR001245">
    <property type="entry name" value="Ser-Thr/Tyr_kinase_cat_dom"/>
</dbReference>